<evidence type="ECO:0000256" key="2">
    <source>
        <dbReference type="ARBA" id="ARBA00022679"/>
    </source>
</evidence>
<comment type="similarity">
    <text evidence="1">Belongs to the UDP-glycosyltransferase family.</text>
</comment>
<dbReference type="PANTHER" id="PTHR48049:SF141">
    <property type="entry name" value="OS07G0201500 PROTEIN"/>
    <property type="match status" value="1"/>
</dbReference>
<dbReference type="OrthoDB" id="5835829at2759"/>
<protein>
    <recommendedName>
        <fullName evidence="5">Glycosyltransferase</fullName>
    </recommendedName>
</protein>
<dbReference type="SUPFAM" id="SSF53756">
    <property type="entry name" value="UDP-Glycosyltransferase/glycogen phosphorylase"/>
    <property type="match status" value="1"/>
</dbReference>
<dbReference type="InterPro" id="IPR002213">
    <property type="entry name" value="UDP_glucos_trans"/>
</dbReference>
<sequence length="535" mass="58655">MAIGKRCSELPTPRSRCLDRHDPLPLPRSPWISSVLGQLPHPAVWVAPPMVVVFPWLAFGHMIPFLELSKRLARRGHAVTFVTTPGNAAKLLGAAAAPPHLRVATLALPEVDGLPGGAEATADVPPEKVGLLKKAFDGLAAPFADLVAESCAGDGDGDAGFSRKPDFIIHDFAHNWLWPIAEEHQISCAVYLIMPAALLAFFGSKEKNEAHPRSTVEDYMVPPPWIDFPTTISHRRHEAKAIAAAFRPNDAGVSDIDRFWEMQERPSCRLILQRSCPELEPRVFPLLTDMFAMPFVASGLLLPDEVAAVDEDDDKVDVVRWLDKQPRRSVVYVALGSEAPVMASHVRELAVGLELSGARFLWALRRPAGEDAGDVLPDGFEARVAGRGVVATGWVPQVRVLGHGAVGAFVTHCGWGSTVESLFRFGLPLVMLPFVANQGLIARAMAARGVGVEVPREDDDEGMFRGEDVAAAVRKVMEEEEGREMARKAMELKEVLGDRGKQEQYVDELANQPEQRRTDIEQHQLITTEHQHHIS</sequence>
<reference evidence="3" key="1">
    <citation type="submission" date="2020-07" db="EMBL/GenBank/DDBJ databases">
        <title>Genome sequence and genetic diversity analysis of an under-domesticated orphan crop, white fonio (Digitaria exilis).</title>
        <authorList>
            <person name="Bennetzen J.L."/>
            <person name="Chen S."/>
            <person name="Ma X."/>
            <person name="Wang X."/>
            <person name="Yssel A.E.J."/>
            <person name="Chaluvadi S.R."/>
            <person name="Johnson M."/>
            <person name="Gangashetty P."/>
            <person name="Hamidou F."/>
            <person name="Sanogo M.D."/>
            <person name="Zwaenepoel A."/>
            <person name="Wallace J."/>
            <person name="Van De Peer Y."/>
            <person name="Van Deynze A."/>
        </authorList>
    </citation>
    <scope>NUCLEOTIDE SEQUENCE</scope>
    <source>
        <tissue evidence="3">Leaves</tissue>
    </source>
</reference>
<proteinExistence type="inferred from homology"/>
<evidence type="ECO:0008006" key="5">
    <source>
        <dbReference type="Google" id="ProtNLM"/>
    </source>
</evidence>
<dbReference type="EMBL" id="JACEFO010001605">
    <property type="protein sequence ID" value="KAF8731950.1"/>
    <property type="molecule type" value="Genomic_DNA"/>
</dbReference>
<keyword evidence="4" id="KW-1185">Reference proteome</keyword>
<keyword evidence="2" id="KW-0808">Transferase</keyword>
<gene>
    <name evidence="3" type="ORF">HU200_015900</name>
</gene>
<evidence type="ECO:0000313" key="4">
    <source>
        <dbReference type="Proteomes" id="UP000636709"/>
    </source>
</evidence>
<dbReference type="FunFam" id="3.40.50.2000:FF:000037">
    <property type="entry name" value="Glycosyltransferase"/>
    <property type="match status" value="1"/>
</dbReference>
<accession>A0A835KIX7</accession>
<dbReference type="Proteomes" id="UP000636709">
    <property type="component" value="Unassembled WGS sequence"/>
</dbReference>
<dbReference type="PANTHER" id="PTHR48049">
    <property type="entry name" value="GLYCOSYLTRANSFERASE"/>
    <property type="match status" value="1"/>
</dbReference>
<dbReference type="Gene3D" id="3.40.50.2000">
    <property type="entry name" value="Glycogen Phosphorylase B"/>
    <property type="match status" value="2"/>
</dbReference>
<evidence type="ECO:0000313" key="3">
    <source>
        <dbReference type="EMBL" id="KAF8731950.1"/>
    </source>
</evidence>
<comment type="caution">
    <text evidence="3">The sequence shown here is derived from an EMBL/GenBank/DDBJ whole genome shotgun (WGS) entry which is preliminary data.</text>
</comment>
<dbReference type="InterPro" id="IPR050481">
    <property type="entry name" value="UDP-glycosyltransf_plant"/>
</dbReference>
<evidence type="ECO:0000256" key="1">
    <source>
        <dbReference type="ARBA" id="ARBA00009995"/>
    </source>
</evidence>
<dbReference type="AlphaFoldDB" id="A0A835KIX7"/>
<organism evidence="3 4">
    <name type="scientific">Digitaria exilis</name>
    <dbReference type="NCBI Taxonomy" id="1010633"/>
    <lineage>
        <taxon>Eukaryota</taxon>
        <taxon>Viridiplantae</taxon>
        <taxon>Streptophyta</taxon>
        <taxon>Embryophyta</taxon>
        <taxon>Tracheophyta</taxon>
        <taxon>Spermatophyta</taxon>
        <taxon>Magnoliopsida</taxon>
        <taxon>Liliopsida</taxon>
        <taxon>Poales</taxon>
        <taxon>Poaceae</taxon>
        <taxon>PACMAD clade</taxon>
        <taxon>Panicoideae</taxon>
        <taxon>Panicodae</taxon>
        <taxon>Paniceae</taxon>
        <taxon>Anthephorinae</taxon>
        <taxon>Digitaria</taxon>
    </lineage>
</organism>
<dbReference type="GO" id="GO:0035251">
    <property type="term" value="F:UDP-glucosyltransferase activity"/>
    <property type="evidence" value="ECO:0007669"/>
    <property type="project" value="InterPro"/>
</dbReference>
<dbReference type="CDD" id="cd03784">
    <property type="entry name" value="GT1_Gtf-like"/>
    <property type="match status" value="1"/>
</dbReference>
<name>A0A835KIX7_9POAL</name>
<dbReference type="Pfam" id="PF00201">
    <property type="entry name" value="UDPGT"/>
    <property type="match status" value="1"/>
</dbReference>